<feature type="region of interest" description="Disordered" evidence="7">
    <location>
        <begin position="60"/>
        <end position="91"/>
    </location>
</feature>
<gene>
    <name evidence="9" type="ORF">ADK38_24940</name>
</gene>
<evidence type="ECO:0000256" key="3">
    <source>
        <dbReference type="ARBA" id="ARBA00022475"/>
    </source>
</evidence>
<keyword evidence="5 8" id="KW-1133">Transmembrane helix</keyword>
<evidence type="ECO:0000256" key="5">
    <source>
        <dbReference type="ARBA" id="ARBA00022989"/>
    </source>
</evidence>
<evidence type="ECO:0000313" key="10">
    <source>
        <dbReference type="Proteomes" id="UP000037020"/>
    </source>
</evidence>
<feature type="transmembrane region" description="Helical" evidence="8">
    <location>
        <begin position="6"/>
        <end position="28"/>
    </location>
</feature>
<evidence type="ECO:0000256" key="8">
    <source>
        <dbReference type="SAM" id="Phobius"/>
    </source>
</evidence>
<dbReference type="Proteomes" id="UP000037020">
    <property type="component" value="Unassembled WGS sequence"/>
</dbReference>
<comment type="subcellular location">
    <subcellularLocation>
        <location evidence="1">Cell membrane</location>
        <topology evidence="1">Multi-pass membrane protein</topology>
    </subcellularLocation>
</comment>
<keyword evidence="4 8" id="KW-0812">Transmembrane</keyword>
<feature type="compositionally biased region" description="Basic and acidic residues" evidence="7">
    <location>
        <begin position="73"/>
        <end position="85"/>
    </location>
</feature>
<evidence type="ECO:0000256" key="6">
    <source>
        <dbReference type="ARBA" id="ARBA00023136"/>
    </source>
</evidence>
<comment type="caution">
    <text evidence="9">The sequence shown here is derived from an EMBL/GenBank/DDBJ whole genome shotgun (WGS) entry which is preliminary data.</text>
</comment>
<name>A0ABR5J2D4_9ACTN</name>
<accession>A0ABR5J2D4</accession>
<evidence type="ECO:0000256" key="7">
    <source>
        <dbReference type="SAM" id="MobiDB-lite"/>
    </source>
</evidence>
<feature type="non-terminal residue" evidence="9">
    <location>
        <position position="1"/>
    </location>
</feature>
<protein>
    <submittedName>
        <fullName evidence="9">Uncharacterized protein</fullName>
    </submittedName>
</protein>
<keyword evidence="3" id="KW-1003">Cell membrane</keyword>
<evidence type="ECO:0000313" key="9">
    <source>
        <dbReference type="EMBL" id="KOG87524.1"/>
    </source>
</evidence>
<dbReference type="EMBL" id="LGUT01002180">
    <property type="protein sequence ID" value="KOG87524.1"/>
    <property type="molecule type" value="Genomic_DNA"/>
</dbReference>
<evidence type="ECO:0000256" key="2">
    <source>
        <dbReference type="ARBA" id="ARBA00022448"/>
    </source>
</evidence>
<evidence type="ECO:0000256" key="1">
    <source>
        <dbReference type="ARBA" id="ARBA00004651"/>
    </source>
</evidence>
<reference evidence="9 10" key="1">
    <citation type="submission" date="2015-07" db="EMBL/GenBank/DDBJ databases">
        <authorList>
            <person name="Ju K.-S."/>
            <person name="Doroghazi J.R."/>
            <person name="Metcalf W.W."/>
        </authorList>
    </citation>
    <scope>NUCLEOTIDE SEQUENCE [LARGE SCALE GENOMIC DNA]</scope>
    <source>
        <strain evidence="9 10">NRRL B-3589</strain>
    </source>
</reference>
<dbReference type="Pfam" id="PF02028">
    <property type="entry name" value="BCCT"/>
    <property type="match status" value="1"/>
</dbReference>
<evidence type="ECO:0000256" key="4">
    <source>
        <dbReference type="ARBA" id="ARBA00022692"/>
    </source>
</evidence>
<sequence>SLDSLQSATILVALPFVLVMLALCWSLIKELRDDPGAGPARHHALHGMRDAVRAMVGDAVSEQGPVRHPRLRRVAESARDRDDGTGRPPGS</sequence>
<keyword evidence="6 8" id="KW-0472">Membrane</keyword>
<dbReference type="InterPro" id="IPR000060">
    <property type="entry name" value="BCCT_transptr"/>
</dbReference>
<proteinExistence type="predicted"/>
<keyword evidence="10" id="KW-1185">Reference proteome</keyword>
<organism evidence="9 10">
    <name type="scientific">Streptomyces varsoviensis</name>
    <dbReference type="NCBI Taxonomy" id="67373"/>
    <lineage>
        <taxon>Bacteria</taxon>
        <taxon>Bacillati</taxon>
        <taxon>Actinomycetota</taxon>
        <taxon>Actinomycetes</taxon>
        <taxon>Kitasatosporales</taxon>
        <taxon>Streptomycetaceae</taxon>
        <taxon>Streptomyces</taxon>
    </lineage>
</organism>
<keyword evidence="2" id="KW-0813">Transport</keyword>